<dbReference type="Proteomes" id="UP000008825">
    <property type="component" value="Chromosome"/>
</dbReference>
<dbReference type="RefSeq" id="WP_012530996.1">
    <property type="nucleotide sequence ID" value="NC_011146.1"/>
</dbReference>
<accession>B5EGU2</accession>
<reference evidence="1 2" key="1">
    <citation type="submission" date="2008-07" db="EMBL/GenBank/DDBJ databases">
        <title>Complete sequence of Geobacter bemidjiensis BEM.</title>
        <authorList>
            <consortium name="US DOE Joint Genome Institute"/>
            <person name="Lucas S."/>
            <person name="Copeland A."/>
            <person name="Lapidus A."/>
            <person name="Glavina del Rio T."/>
            <person name="Dalin E."/>
            <person name="Tice H."/>
            <person name="Bruce D."/>
            <person name="Goodwin L."/>
            <person name="Pitluck S."/>
            <person name="Kiss H."/>
            <person name="Brettin T."/>
            <person name="Detter J.C."/>
            <person name="Han C."/>
            <person name="Kuske C.R."/>
            <person name="Schmutz J."/>
            <person name="Larimer F."/>
            <person name="Land M."/>
            <person name="Hauser L."/>
            <person name="Kyrpides N."/>
            <person name="Lykidis A."/>
            <person name="Lovley D."/>
            <person name="Richardson P."/>
        </authorList>
    </citation>
    <scope>NUCLEOTIDE SEQUENCE [LARGE SCALE GENOMIC DNA]</scope>
    <source>
        <strain evidence="2">ATCC BAA-1014 / DSM 16622 / JCM 12645 / Bem</strain>
    </source>
</reference>
<dbReference type="eggNOG" id="COG1216">
    <property type="taxonomic scope" value="Bacteria"/>
</dbReference>
<keyword evidence="2" id="KW-1185">Reference proteome</keyword>
<sequence length="299" mass="33511">MDAPPIALFAYNRLTHTRRTVEALQKNHGADKSPLYVFCDGPKSERDLDAVNEVRAYLKGVDGFSSVEVIESEANAGLAASLTRGICLVLDEYDSIIVLEDDLVTSPYFLKFMRDALRRYRDEERVASVSGYSFPLGIKTAETFLLNYTACWGWGTWRRGWQLFEPSGEKLLSEIGKRGLSHEFDMRGAYPYTRMLEDQCRGKVDSWAVRWHASLFLAGRLMLFPGRSLVNNIGHDGSGVNCQGASHFDVTLSDTAVLIGDVPLAADATVAAAMEKFFRELNPGLFRYLLRKLTTRFSL</sequence>
<organism evidence="1 2">
    <name type="scientific">Citrifermentans bemidjiense (strain ATCC BAA-1014 / DSM 16622 / JCM 12645 / Bem)</name>
    <name type="common">Geobacter bemidjiensis</name>
    <dbReference type="NCBI Taxonomy" id="404380"/>
    <lineage>
        <taxon>Bacteria</taxon>
        <taxon>Pseudomonadati</taxon>
        <taxon>Thermodesulfobacteriota</taxon>
        <taxon>Desulfuromonadia</taxon>
        <taxon>Geobacterales</taxon>
        <taxon>Geobacteraceae</taxon>
        <taxon>Citrifermentans</taxon>
    </lineage>
</organism>
<evidence type="ECO:0000313" key="1">
    <source>
        <dbReference type="EMBL" id="ACH39575.1"/>
    </source>
</evidence>
<dbReference type="HOGENOM" id="CLU_054735_1_0_7"/>
<dbReference type="InterPro" id="IPR029044">
    <property type="entry name" value="Nucleotide-diphossugar_trans"/>
</dbReference>
<evidence type="ECO:0000313" key="2">
    <source>
        <dbReference type="Proteomes" id="UP000008825"/>
    </source>
</evidence>
<dbReference type="SUPFAM" id="SSF53448">
    <property type="entry name" value="Nucleotide-diphospho-sugar transferases"/>
    <property type="match status" value="1"/>
</dbReference>
<proteinExistence type="predicted"/>
<dbReference type="EMBL" id="CP001124">
    <property type="protein sequence ID" value="ACH39575.1"/>
    <property type="molecule type" value="Genomic_DNA"/>
</dbReference>
<name>B5EGU2_CITBB</name>
<dbReference type="KEGG" id="gbm:Gbem_2567"/>
<dbReference type="GO" id="GO:0016740">
    <property type="term" value="F:transferase activity"/>
    <property type="evidence" value="ECO:0007669"/>
    <property type="project" value="UniProtKB-KW"/>
</dbReference>
<dbReference type="Gene3D" id="3.90.550.10">
    <property type="entry name" value="Spore Coat Polysaccharide Biosynthesis Protein SpsA, Chain A"/>
    <property type="match status" value="1"/>
</dbReference>
<reference evidence="1 2" key="2">
    <citation type="journal article" date="2010" name="BMC Genomics">
        <title>The genome of Geobacter bemidjiensis, exemplar for the subsurface clade of Geobacter species that predominate in Fe(III)-reducing subsurface environments.</title>
        <authorList>
            <person name="Aklujkar M."/>
            <person name="Young N.D."/>
            <person name="Holmes D."/>
            <person name="Chavan M."/>
            <person name="Risso C."/>
            <person name="Kiss H.E."/>
            <person name="Han C.S."/>
            <person name="Land M.L."/>
            <person name="Lovley D.R."/>
        </authorList>
    </citation>
    <scope>NUCLEOTIDE SEQUENCE [LARGE SCALE GENOMIC DNA]</scope>
    <source>
        <strain evidence="2">ATCC BAA-1014 / DSM 16622 / JCM 12645 / Bem</strain>
    </source>
</reference>
<keyword evidence="1" id="KW-0808">Transferase</keyword>
<gene>
    <name evidence="1" type="ordered locus">Gbem_2567</name>
</gene>
<protein>
    <submittedName>
        <fullName evidence="1">Glycosyltransferase, putative</fullName>
    </submittedName>
</protein>
<dbReference type="STRING" id="404380.Gbem_2567"/>
<dbReference type="AlphaFoldDB" id="B5EGU2"/>